<comment type="pathway">
    <text evidence="7">Porphyrin-containing compound metabolism; protoheme biosynthesis.</text>
</comment>
<comment type="function">
    <text evidence="7">Involved in coproporphyrin-dependent heme b biosynthesis. Catalyzes the oxidation of coproporphyrinogen III to coproporphyrin III.</text>
</comment>
<dbReference type="GO" id="GO:0005737">
    <property type="term" value="C:cytoplasm"/>
    <property type="evidence" value="ECO:0007669"/>
    <property type="project" value="UniProtKB-SubCell"/>
</dbReference>
<accession>A0A2H0LNV3</accession>
<comment type="cofactor">
    <cofactor evidence="1 7">
        <name>FAD</name>
        <dbReference type="ChEBI" id="CHEBI:57692"/>
    </cofactor>
</comment>
<keyword evidence="6 7" id="KW-0350">Heme biosynthesis</keyword>
<comment type="subcellular location">
    <subcellularLocation>
        <location evidence="7">Cytoplasm</location>
    </subcellularLocation>
</comment>
<evidence type="ECO:0000256" key="3">
    <source>
        <dbReference type="ARBA" id="ARBA00022827"/>
    </source>
</evidence>
<dbReference type="UniPathway" id="UPA00252"/>
<evidence type="ECO:0000256" key="4">
    <source>
        <dbReference type="ARBA" id="ARBA00022946"/>
    </source>
</evidence>
<dbReference type="GO" id="GO:0004729">
    <property type="term" value="F:oxygen-dependent protoporphyrinogen oxidase activity"/>
    <property type="evidence" value="ECO:0007669"/>
    <property type="project" value="UniProtKB-UniRule"/>
</dbReference>
<dbReference type="InterPro" id="IPR002937">
    <property type="entry name" value="Amino_oxidase"/>
</dbReference>
<dbReference type="SUPFAM" id="SSF54373">
    <property type="entry name" value="FAD-linked reductases, C-terminal domain"/>
    <property type="match status" value="1"/>
</dbReference>
<comment type="caution">
    <text evidence="9">The sequence shown here is derived from an EMBL/GenBank/DDBJ whole genome shotgun (WGS) entry which is preliminary data.</text>
</comment>
<reference evidence="9 10" key="1">
    <citation type="submission" date="2017-09" db="EMBL/GenBank/DDBJ databases">
        <title>Depth-based differentiation of microbial function through sediment-hosted aquifers and enrichment of novel symbionts in the deep terrestrial subsurface.</title>
        <authorList>
            <person name="Probst A.J."/>
            <person name="Ladd B."/>
            <person name="Jarett J.K."/>
            <person name="Geller-Mcgrath D.E."/>
            <person name="Sieber C.M."/>
            <person name="Emerson J.B."/>
            <person name="Anantharaman K."/>
            <person name="Thomas B.C."/>
            <person name="Malmstrom R."/>
            <person name="Stieglmeier M."/>
            <person name="Klingl A."/>
            <person name="Woyke T."/>
            <person name="Ryan C.M."/>
            <person name="Banfield J.F."/>
        </authorList>
    </citation>
    <scope>NUCLEOTIDE SEQUENCE [LARGE SCALE GENOMIC DNA]</scope>
    <source>
        <strain evidence="9">CG11_big_fil_rev_8_21_14_0_20_45_26</strain>
    </source>
</reference>
<dbReference type="Pfam" id="PF01593">
    <property type="entry name" value="Amino_oxidase"/>
    <property type="match status" value="1"/>
</dbReference>
<evidence type="ECO:0000259" key="8">
    <source>
        <dbReference type="Pfam" id="PF01593"/>
    </source>
</evidence>
<dbReference type="AlphaFoldDB" id="A0A2H0LNV3"/>
<keyword evidence="3 7" id="KW-0274">FAD</keyword>
<dbReference type="Gene3D" id="3.90.660.20">
    <property type="entry name" value="Protoporphyrinogen oxidase, mitochondrial, domain 2"/>
    <property type="match status" value="1"/>
</dbReference>
<dbReference type="PANTHER" id="PTHR42923:SF3">
    <property type="entry name" value="PROTOPORPHYRINOGEN OXIDASE"/>
    <property type="match status" value="1"/>
</dbReference>
<dbReference type="EC" id="1.3.3.15" evidence="7"/>
<dbReference type="Proteomes" id="UP000230859">
    <property type="component" value="Unassembled WGS sequence"/>
</dbReference>
<keyword evidence="7" id="KW-0963">Cytoplasm</keyword>
<name>A0A2H0LNV3_9BACT</name>
<gene>
    <name evidence="9" type="primary">hemG</name>
    <name evidence="9" type="ORF">COV74_06355</name>
</gene>
<dbReference type="EMBL" id="PCVY01000053">
    <property type="protein sequence ID" value="PIQ86051.1"/>
    <property type="molecule type" value="Genomic_DNA"/>
</dbReference>
<evidence type="ECO:0000256" key="1">
    <source>
        <dbReference type="ARBA" id="ARBA00001974"/>
    </source>
</evidence>
<dbReference type="InterPro" id="IPR036188">
    <property type="entry name" value="FAD/NAD-bd_sf"/>
</dbReference>
<keyword evidence="2 7" id="KW-0285">Flavoprotein</keyword>
<dbReference type="NCBIfam" id="TIGR00562">
    <property type="entry name" value="proto_IX_ox"/>
    <property type="match status" value="1"/>
</dbReference>
<evidence type="ECO:0000256" key="7">
    <source>
        <dbReference type="RuleBase" id="RU364052"/>
    </source>
</evidence>
<dbReference type="SUPFAM" id="SSF51905">
    <property type="entry name" value="FAD/NAD(P)-binding domain"/>
    <property type="match status" value="1"/>
</dbReference>
<evidence type="ECO:0000256" key="2">
    <source>
        <dbReference type="ARBA" id="ARBA00022630"/>
    </source>
</evidence>
<proteinExistence type="inferred from homology"/>
<dbReference type="InterPro" id="IPR050464">
    <property type="entry name" value="Zeta_carotene_desat/Oxidored"/>
</dbReference>
<evidence type="ECO:0000313" key="9">
    <source>
        <dbReference type="EMBL" id="PIQ86051.1"/>
    </source>
</evidence>
<comment type="catalytic activity">
    <reaction evidence="7">
        <text>coproporphyrinogen III + 3 O2 = coproporphyrin III + 3 H2O2</text>
        <dbReference type="Rhea" id="RHEA:43436"/>
        <dbReference type="ChEBI" id="CHEBI:15379"/>
        <dbReference type="ChEBI" id="CHEBI:16240"/>
        <dbReference type="ChEBI" id="CHEBI:57309"/>
        <dbReference type="ChEBI" id="CHEBI:131725"/>
        <dbReference type="EC" id="1.3.3.15"/>
    </reaction>
</comment>
<keyword evidence="5 7" id="KW-0560">Oxidoreductase</keyword>
<evidence type="ECO:0000256" key="5">
    <source>
        <dbReference type="ARBA" id="ARBA00023002"/>
    </source>
</evidence>
<dbReference type="FunFam" id="1.10.3110.10:FF:000002">
    <property type="entry name" value="Protoporphyrinogen oxidase"/>
    <property type="match status" value="1"/>
</dbReference>
<feature type="domain" description="Amine oxidase" evidence="8">
    <location>
        <begin position="13"/>
        <end position="472"/>
    </location>
</feature>
<dbReference type="InterPro" id="IPR004572">
    <property type="entry name" value="Protoporphyrinogen_oxidase"/>
</dbReference>
<dbReference type="GO" id="GO:0006783">
    <property type="term" value="P:heme biosynthetic process"/>
    <property type="evidence" value="ECO:0007669"/>
    <property type="project" value="UniProtKB-UniRule"/>
</dbReference>
<dbReference type="Gene3D" id="1.10.3110.10">
    <property type="entry name" value="protoporphyrinogen ix oxidase, domain 3"/>
    <property type="match status" value="1"/>
</dbReference>
<keyword evidence="4" id="KW-0809">Transit peptide</keyword>
<comment type="similarity">
    <text evidence="7">Belongs to the protoporphyrinogen/coproporphyrinogen oxidase family. Coproporphyrinogen III oxidase subfamily.</text>
</comment>
<dbReference type="PANTHER" id="PTHR42923">
    <property type="entry name" value="PROTOPORPHYRINOGEN OXIDASE"/>
    <property type="match status" value="1"/>
</dbReference>
<protein>
    <recommendedName>
        <fullName evidence="7">Coproporphyrinogen III oxidase</fullName>
        <ecNumber evidence="7">1.3.3.15</ecNumber>
    </recommendedName>
</protein>
<sequence>MTPKKIAIIGAGISGLACAYRLQELQAKEKVPLEIHLFEAGQRLGGVIQTVKRDGFLLEGGPDAFISDQPWGLKLIERLGLTSEIVNTSPENRQSFVAKGNRLIPLPKGFYLIAPTHFTSFLLSSLVSWQGKIRMMYECFIPPSDQAADESVGSFVRRRFGQEALDRIAQPMLAGIYTGDPDRLSLRATVSRFLKLEKDYGSVIRGLLASKIVKKKNPVTDASGPRYSLFLSFKRGMQTLTDALINQLNQTQVHLKTRVQSLTYSRSKDLFTLHTEADGLLAFDAVCLALPAYQSAKILANELPEVSQWLSQIKYESVATINFAFERKDCRHRLNGFGFVVPRVENKSLVACSFSSNKFAHRAPEDKILLRAFVGGAFGRHVFEYDDETLARKAFADLSVWLKIDAKPLFAQITRYPRTMVQYEVGHRALVDQIMNRTDGCAGSAGRLCLTGSAYPGVGIPQCIHDAELKAESMFECLYQKKESLQNQLI</sequence>
<organism evidence="9 10">
    <name type="scientific">Candidatus Abzuiibacterium crystallinum</name>
    <dbReference type="NCBI Taxonomy" id="1974748"/>
    <lineage>
        <taxon>Bacteria</taxon>
        <taxon>Pseudomonadati</taxon>
        <taxon>Candidatus Omnitrophota</taxon>
        <taxon>Candidatus Abzuiibacterium</taxon>
    </lineage>
</organism>
<evidence type="ECO:0000256" key="6">
    <source>
        <dbReference type="ARBA" id="ARBA00023133"/>
    </source>
</evidence>
<dbReference type="Gene3D" id="3.50.50.60">
    <property type="entry name" value="FAD/NAD(P)-binding domain"/>
    <property type="match status" value="1"/>
</dbReference>
<dbReference type="PROSITE" id="PS51257">
    <property type="entry name" value="PROKAR_LIPOPROTEIN"/>
    <property type="match status" value="1"/>
</dbReference>
<evidence type="ECO:0000313" key="10">
    <source>
        <dbReference type="Proteomes" id="UP000230859"/>
    </source>
</evidence>